<feature type="domain" description="Sigma-54 factor interaction" evidence="5">
    <location>
        <begin position="285"/>
        <end position="514"/>
    </location>
</feature>
<dbReference type="InterPro" id="IPR025662">
    <property type="entry name" value="Sigma_54_int_dom_ATP-bd_1"/>
</dbReference>
<dbReference type="InterPro" id="IPR058031">
    <property type="entry name" value="AAA_lid_NorR"/>
</dbReference>
<dbReference type="Gene3D" id="1.10.10.60">
    <property type="entry name" value="Homeodomain-like"/>
    <property type="match status" value="1"/>
</dbReference>
<evidence type="ECO:0000256" key="1">
    <source>
        <dbReference type="ARBA" id="ARBA00022741"/>
    </source>
</evidence>
<dbReference type="EMBL" id="JANGAC010000005">
    <property type="protein sequence ID" value="MCQ4923017.1"/>
    <property type="molecule type" value="Genomic_DNA"/>
</dbReference>
<dbReference type="Pfam" id="PF25601">
    <property type="entry name" value="AAA_lid_14"/>
    <property type="match status" value="1"/>
</dbReference>
<dbReference type="PROSITE" id="PS00676">
    <property type="entry name" value="SIGMA54_INTERACT_2"/>
    <property type="match status" value="1"/>
</dbReference>
<dbReference type="PANTHER" id="PTHR32071:SF57">
    <property type="entry name" value="C4-DICARBOXYLATE TRANSPORT TRANSCRIPTIONAL REGULATORY PROTEIN DCTD"/>
    <property type="match status" value="1"/>
</dbReference>
<dbReference type="Gene3D" id="3.40.50.300">
    <property type="entry name" value="P-loop containing nucleotide triphosphate hydrolases"/>
    <property type="match status" value="1"/>
</dbReference>
<evidence type="ECO:0000313" key="7">
    <source>
        <dbReference type="Proteomes" id="UP001524478"/>
    </source>
</evidence>
<keyword evidence="4" id="KW-0804">Transcription</keyword>
<sequence length="620" mass="71450">MINELELQEYYDLAQKIAEAIEAVLNLDVTMMNENMDRIAGTGIYKKELNNKIAKNSAFESCLLSDESFVIINHCKNESIYNRCTNRIHCQELAKICVPIKCKEKIIGVLGVIAFNDEQKHRIQSNRDIYLNYLEKMASLLGGKYDQYQMDLSKKRYAQRMNGILNTINSGVILYTDSGEVLYTNNALEGIFAEVGIENIDDFVSEIRKHKKLQELLESGQCIRPCEIAIDILGIKYTLLVTITYLNMDNNSKEIMLTIQNIDYFKKQVMQSIEKNHIRLKFDNILGISKEFLEVKRLAEKAALSESNILIQGESGTGKELFARAIHNSSDRRDFAFVPINCGAIPYDLFESEFFGYEKGAFTGAYANKIGKFEVADKGTVFLDEIGDIPYDLQVKLLRILQEKEVCRIGSNVVKKVDVKIIAASNKDLLKRVKEGLFREDLYYRLNVIPIMVPPLVKRHEDILYIANHFIKYYSKLLNKDIRGLTQEAINLMMEYHWPGNVREMQNLIEYACNFETESLISSQVIEKRLEPKNEGFTKRFDGESLSSSLGIVEKEIIIRCINKYSYSNTRDQMISCVCKELDISRATLYRKIKEYNICLNHENYLNNEIIGEKDIKRQK</sequence>
<dbReference type="SUPFAM" id="SSF52540">
    <property type="entry name" value="P-loop containing nucleoside triphosphate hydrolases"/>
    <property type="match status" value="1"/>
</dbReference>
<dbReference type="SMART" id="SM00382">
    <property type="entry name" value="AAA"/>
    <property type="match status" value="1"/>
</dbReference>
<dbReference type="SUPFAM" id="SSF46689">
    <property type="entry name" value="Homeodomain-like"/>
    <property type="match status" value="1"/>
</dbReference>
<dbReference type="Pfam" id="PF02954">
    <property type="entry name" value="HTH_8"/>
    <property type="match status" value="1"/>
</dbReference>
<dbReference type="RefSeq" id="WP_256311083.1">
    <property type="nucleotide sequence ID" value="NZ_JANGAC010000005.1"/>
</dbReference>
<evidence type="ECO:0000256" key="2">
    <source>
        <dbReference type="ARBA" id="ARBA00022840"/>
    </source>
</evidence>
<dbReference type="CDD" id="cd00009">
    <property type="entry name" value="AAA"/>
    <property type="match status" value="1"/>
</dbReference>
<dbReference type="InterPro" id="IPR002078">
    <property type="entry name" value="Sigma_54_int"/>
</dbReference>
<dbReference type="PROSITE" id="PS50045">
    <property type="entry name" value="SIGMA54_INTERACT_4"/>
    <property type="match status" value="1"/>
</dbReference>
<accession>A0ABT1S9J4</accession>
<proteinExistence type="predicted"/>
<gene>
    <name evidence="6" type="ORF">NE686_07985</name>
</gene>
<reference evidence="6 7" key="1">
    <citation type="submission" date="2022-06" db="EMBL/GenBank/DDBJ databases">
        <title>Isolation of gut microbiota from human fecal samples.</title>
        <authorList>
            <person name="Pamer E.G."/>
            <person name="Barat B."/>
            <person name="Waligurski E."/>
            <person name="Medina S."/>
            <person name="Paddock L."/>
            <person name="Mostad J."/>
        </authorList>
    </citation>
    <scope>NUCLEOTIDE SEQUENCE [LARGE SCALE GENOMIC DNA]</scope>
    <source>
        <strain evidence="6 7">DFI.7.95</strain>
    </source>
</reference>
<evidence type="ECO:0000256" key="3">
    <source>
        <dbReference type="ARBA" id="ARBA00023015"/>
    </source>
</evidence>
<dbReference type="PANTHER" id="PTHR32071">
    <property type="entry name" value="TRANSCRIPTIONAL REGULATORY PROTEIN"/>
    <property type="match status" value="1"/>
</dbReference>
<dbReference type="InterPro" id="IPR027417">
    <property type="entry name" value="P-loop_NTPase"/>
</dbReference>
<dbReference type="InterPro" id="IPR002197">
    <property type="entry name" value="HTH_Fis"/>
</dbReference>
<dbReference type="Gene3D" id="3.30.450.20">
    <property type="entry name" value="PAS domain"/>
    <property type="match status" value="1"/>
</dbReference>
<dbReference type="PROSITE" id="PS00675">
    <property type="entry name" value="SIGMA54_INTERACT_1"/>
    <property type="match status" value="1"/>
</dbReference>
<dbReference type="Proteomes" id="UP001524478">
    <property type="component" value="Unassembled WGS sequence"/>
</dbReference>
<organism evidence="6 7">
    <name type="scientific">Tissierella carlieri</name>
    <dbReference type="NCBI Taxonomy" id="689904"/>
    <lineage>
        <taxon>Bacteria</taxon>
        <taxon>Bacillati</taxon>
        <taxon>Bacillota</taxon>
        <taxon>Tissierellia</taxon>
        <taxon>Tissierellales</taxon>
        <taxon>Tissierellaceae</taxon>
        <taxon>Tissierella</taxon>
    </lineage>
</organism>
<name>A0ABT1S9J4_9FIRM</name>
<evidence type="ECO:0000259" key="5">
    <source>
        <dbReference type="PROSITE" id="PS50045"/>
    </source>
</evidence>
<keyword evidence="7" id="KW-1185">Reference proteome</keyword>
<dbReference type="Gene3D" id="3.30.450.40">
    <property type="match status" value="1"/>
</dbReference>
<dbReference type="Gene3D" id="1.10.8.60">
    <property type="match status" value="1"/>
</dbReference>
<dbReference type="InterPro" id="IPR029016">
    <property type="entry name" value="GAF-like_dom_sf"/>
</dbReference>
<keyword evidence="2" id="KW-0067">ATP-binding</keyword>
<evidence type="ECO:0000256" key="4">
    <source>
        <dbReference type="ARBA" id="ARBA00023163"/>
    </source>
</evidence>
<dbReference type="InterPro" id="IPR025943">
    <property type="entry name" value="Sigma_54_int_dom_ATP-bd_2"/>
</dbReference>
<keyword evidence="3" id="KW-0805">Transcription regulation</keyword>
<comment type="caution">
    <text evidence="6">The sequence shown here is derived from an EMBL/GenBank/DDBJ whole genome shotgun (WGS) entry which is preliminary data.</text>
</comment>
<keyword evidence="1" id="KW-0547">Nucleotide-binding</keyword>
<dbReference type="InterPro" id="IPR003593">
    <property type="entry name" value="AAA+_ATPase"/>
</dbReference>
<dbReference type="Pfam" id="PF00158">
    <property type="entry name" value="Sigma54_activat"/>
    <property type="match status" value="1"/>
</dbReference>
<dbReference type="InterPro" id="IPR009057">
    <property type="entry name" value="Homeodomain-like_sf"/>
</dbReference>
<protein>
    <submittedName>
        <fullName evidence="6">Sigma 54-interacting transcriptional regulator</fullName>
    </submittedName>
</protein>
<evidence type="ECO:0000313" key="6">
    <source>
        <dbReference type="EMBL" id="MCQ4923017.1"/>
    </source>
</evidence>